<evidence type="ECO:0008006" key="4">
    <source>
        <dbReference type="Google" id="ProtNLM"/>
    </source>
</evidence>
<accession>A0A366HPN1</accession>
<reference evidence="2 3" key="1">
    <citation type="submission" date="2018-06" db="EMBL/GenBank/DDBJ databases">
        <title>Genomic Encyclopedia of Type Strains, Phase IV (KMG-IV): sequencing the most valuable type-strain genomes for metagenomic binning, comparative biology and taxonomic classification.</title>
        <authorList>
            <person name="Goeker M."/>
        </authorList>
    </citation>
    <scope>NUCLEOTIDE SEQUENCE [LARGE SCALE GENOMIC DNA]</scope>
    <source>
        <strain evidence="2 3">DSM 25532</strain>
    </source>
</reference>
<dbReference type="PROSITE" id="PS51257">
    <property type="entry name" value="PROKAR_LIPOPROTEIN"/>
    <property type="match status" value="1"/>
</dbReference>
<comment type="caution">
    <text evidence="2">The sequence shown here is derived from an EMBL/GenBank/DDBJ whole genome shotgun (WGS) entry which is preliminary data.</text>
</comment>
<feature type="signal peptide" evidence="1">
    <location>
        <begin position="1"/>
        <end position="26"/>
    </location>
</feature>
<evidence type="ECO:0000313" key="3">
    <source>
        <dbReference type="Proteomes" id="UP000253426"/>
    </source>
</evidence>
<keyword evidence="1" id="KW-0732">Signal</keyword>
<dbReference type="AlphaFoldDB" id="A0A366HPN1"/>
<name>A0A366HPN1_9BACT</name>
<dbReference type="RefSeq" id="WP_170157096.1">
    <property type="nucleotide sequence ID" value="NZ_QNRR01000004.1"/>
</dbReference>
<sequence length="220" mass="24265">MNTRCFMLITALLPAVLLVGCAIADAAPPARDDTKPMDAKTMCTAFCHAGSRVDTECPGGFGKSDNDPVKLDASKPGKPDELSLVALPSAAVSFHGMSRGFKLLLINRTHAEKTFAASDSTLNIIREAMDTDGKWKPIESLPRTFCGNSFHRVFLPAGHCWEFPVPEYTGTQKVRMRFALLRGQKMDPLYSNEFDGSVNPEQFIQKVERYPWDPAEPAKK</sequence>
<keyword evidence="3" id="KW-1185">Reference proteome</keyword>
<feature type="chain" id="PRO_5016635725" description="Lipoprotein" evidence="1">
    <location>
        <begin position="27"/>
        <end position="220"/>
    </location>
</feature>
<dbReference type="Proteomes" id="UP000253426">
    <property type="component" value="Unassembled WGS sequence"/>
</dbReference>
<proteinExistence type="predicted"/>
<gene>
    <name evidence="2" type="ORF">DES53_104240</name>
</gene>
<organism evidence="2 3">
    <name type="scientific">Roseimicrobium gellanilyticum</name>
    <dbReference type="NCBI Taxonomy" id="748857"/>
    <lineage>
        <taxon>Bacteria</taxon>
        <taxon>Pseudomonadati</taxon>
        <taxon>Verrucomicrobiota</taxon>
        <taxon>Verrucomicrobiia</taxon>
        <taxon>Verrucomicrobiales</taxon>
        <taxon>Verrucomicrobiaceae</taxon>
        <taxon>Roseimicrobium</taxon>
    </lineage>
</organism>
<evidence type="ECO:0000313" key="2">
    <source>
        <dbReference type="EMBL" id="RBP44420.1"/>
    </source>
</evidence>
<evidence type="ECO:0000256" key="1">
    <source>
        <dbReference type="SAM" id="SignalP"/>
    </source>
</evidence>
<dbReference type="EMBL" id="QNRR01000004">
    <property type="protein sequence ID" value="RBP44420.1"/>
    <property type="molecule type" value="Genomic_DNA"/>
</dbReference>
<protein>
    <recommendedName>
        <fullName evidence="4">Lipoprotein</fullName>
    </recommendedName>
</protein>